<dbReference type="EMBL" id="JAAIKC010000004">
    <property type="protein sequence ID" value="NEW07064.1"/>
    <property type="molecule type" value="Genomic_DNA"/>
</dbReference>
<feature type="transmembrane region" description="Helical" evidence="1">
    <location>
        <begin position="136"/>
        <end position="159"/>
    </location>
</feature>
<feature type="transmembrane region" description="Helical" evidence="1">
    <location>
        <begin position="74"/>
        <end position="94"/>
    </location>
</feature>
<protein>
    <submittedName>
        <fullName evidence="2">Uncharacterized protein</fullName>
    </submittedName>
</protein>
<dbReference type="AlphaFoldDB" id="A0A6G3ZZE3"/>
<accession>A0A6G3ZZE3</accession>
<dbReference type="RefSeq" id="WP_163947306.1">
    <property type="nucleotide sequence ID" value="NZ_JAAIKC010000004.1"/>
</dbReference>
<feature type="transmembrane region" description="Helical" evidence="1">
    <location>
        <begin position="165"/>
        <end position="188"/>
    </location>
</feature>
<evidence type="ECO:0000256" key="1">
    <source>
        <dbReference type="SAM" id="Phobius"/>
    </source>
</evidence>
<keyword evidence="1" id="KW-0472">Membrane</keyword>
<organism evidence="2">
    <name type="scientific">Paenibacillus sp. SYP-B3998</name>
    <dbReference type="NCBI Taxonomy" id="2678564"/>
    <lineage>
        <taxon>Bacteria</taxon>
        <taxon>Bacillati</taxon>
        <taxon>Bacillota</taxon>
        <taxon>Bacilli</taxon>
        <taxon>Bacillales</taxon>
        <taxon>Paenibacillaceae</taxon>
        <taxon>Paenibacillus</taxon>
    </lineage>
</organism>
<sequence length="197" mass="22061">MNALRWVLFVPAIVVVKYLLIGTNELFFQLLVGMPSNHDLSIGATVYKCFFSAFCTFTYLTTSCFIAPKARERISIIYFVATNSLIGIMFLNFRFYNSDIWLNATPILFGSIGALLSLIVIKITQKKRIFDISRTANCFIIYSTVSLLVFCMTLKLNLIPPDTTIASVLGIFSGLLVTIVYLASSVIIRKFQHAAQV</sequence>
<feature type="transmembrane region" description="Helical" evidence="1">
    <location>
        <begin position="7"/>
        <end position="32"/>
    </location>
</feature>
<feature type="transmembrane region" description="Helical" evidence="1">
    <location>
        <begin position="100"/>
        <end position="124"/>
    </location>
</feature>
<reference evidence="2" key="1">
    <citation type="submission" date="2020-02" db="EMBL/GenBank/DDBJ databases">
        <authorList>
            <person name="Shen X.-R."/>
            <person name="Zhang Y.-X."/>
        </authorList>
    </citation>
    <scope>NUCLEOTIDE SEQUENCE</scope>
    <source>
        <strain evidence="2">SYP-B3998</strain>
    </source>
</reference>
<keyword evidence="1" id="KW-0812">Transmembrane</keyword>
<feature type="transmembrane region" description="Helical" evidence="1">
    <location>
        <begin position="44"/>
        <end position="67"/>
    </location>
</feature>
<gene>
    <name evidence="2" type="ORF">GK047_13715</name>
</gene>
<comment type="caution">
    <text evidence="2">The sequence shown here is derived from an EMBL/GenBank/DDBJ whole genome shotgun (WGS) entry which is preliminary data.</text>
</comment>
<keyword evidence="1" id="KW-1133">Transmembrane helix</keyword>
<evidence type="ECO:0000313" key="2">
    <source>
        <dbReference type="EMBL" id="NEW07064.1"/>
    </source>
</evidence>
<proteinExistence type="predicted"/>
<name>A0A6G3ZZE3_9BACL</name>